<dbReference type="AlphaFoldDB" id="A0A4V1P095"/>
<gene>
    <name evidence="1" type="ORF">B5P46_25945</name>
</gene>
<comment type="caution">
    <text evidence="1">The sequence shown here is derived from an EMBL/GenBank/DDBJ whole genome shotgun (WGS) entry which is preliminary data.</text>
</comment>
<accession>A0A4V1P095</accession>
<dbReference type="Proteomes" id="UP000290767">
    <property type="component" value="Unassembled WGS sequence"/>
</dbReference>
<sequence>MTIPVAAAGTEVSVDKNVSTRTVGQKVAAFDMQGSHAELTAGPQSHYRACYPFATGPCSKHSISISVRTRTLRAGCCPGGRMT</sequence>
<proteinExistence type="predicted"/>
<dbReference type="EMBL" id="MZMU01000018">
    <property type="protein sequence ID" value="RXT19740.1"/>
    <property type="molecule type" value="Genomic_DNA"/>
</dbReference>
<organism evidence="1 2">
    <name type="scientific">Rhizobium leguminosarum</name>
    <dbReference type="NCBI Taxonomy" id="384"/>
    <lineage>
        <taxon>Bacteria</taxon>
        <taxon>Pseudomonadati</taxon>
        <taxon>Pseudomonadota</taxon>
        <taxon>Alphaproteobacteria</taxon>
        <taxon>Hyphomicrobiales</taxon>
        <taxon>Rhizobiaceae</taxon>
        <taxon>Rhizobium/Agrobacterium group</taxon>
        <taxon>Rhizobium</taxon>
    </lineage>
</organism>
<evidence type="ECO:0000313" key="1">
    <source>
        <dbReference type="EMBL" id="RXT19740.1"/>
    </source>
</evidence>
<reference evidence="1 2" key="1">
    <citation type="submission" date="2017-03" db="EMBL/GenBank/DDBJ databases">
        <authorList>
            <person name="Safronova V.I."/>
            <person name="Sazanova A.L."/>
            <person name="Chirak E.R."/>
        </authorList>
    </citation>
    <scope>NUCLEOTIDE SEQUENCE [LARGE SCALE GENOMIC DNA]</scope>
    <source>
        <strain evidence="1 2">Tri-43</strain>
    </source>
</reference>
<protein>
    <submittedName>
        <fullName evidence="1">Uncharacterized protein</fullName>
    </submittedName>
</protein>
<name>A0A4V1P095_RHILE</name>
<evidence type="ECO:0000313" key="2">
    <source>
        <dbReference type="Proteomes" id="UP000290767"/>
    </source>
</evidence>